<name>A0A9X0AQM9_9HELO</name>
<organism evidence="1 2">
    <name type="scientific">Sclerotinia nivalis</name>
    <dbReference type="NCBI Taxonomy" id="352851"/>
    <lineage>
        <taxon>Eukaryota</taxon>
        <taxon>Fungi</taxon>
        <taxon>Dikarya</taxon>
        <taxon>Ascomycota</taxon>
        <taxon>Pezizomycotina</taxon>
        <taxon>Leotiomycetes</taxon>
        <taxon>Helotiales</taxon>
        <taxon>Sclerotiniaceae</taxon>
        <taxon>Sclerotinia</taxon>
    </lineage>
</organism>
<evidence type="ECO:0000313" key="2">
    <source>
        <dbReference type="Proteomes" id="UP001152300"/>
    </source>
</evidence>
<dbReference type="Proteomes" id="UP001152300">
    <property type="component" value="Unassembled WGS sequence"/>
</dbReference>
<protein>
    <submittedName>
        <fullName evidence="1">Uncharacterized protein</fullName>
    </submittedName>
</protein>
<evidence type="ECO:0000313" key="1">
    <source>
        <dbReference type="EMBL" id="KAJ8066668.1"/>
    </source>
</evidence>
<reference evidence="1" key="1">
    <citation type="submission" date="2022-11" db="EMBL/GenBank/DDBJ databases">
        <title>Genome Resource of Sclerotinia nivalis Strain SnTB1, a Plant Pathogen Isolated from American Ginseng.</title>
        <authorList>
            <person name="Fan S."/>
        </authorList>
    </citation>
    <scope>NUCLEOTIDE SEQUENCE</scope>
    <source>
        <strain evidence="1">SnTB1</strain>
    </source>
</reference>
<gene>
    <name evidence="1" type="ORF">OCU04_005712</name>
</gene>
<sequence length="109" mass="12370">MELYQTMTAFREDVRQYRVRLAQVHESCLSSGLENQKGMYLEIVFSLRSLTRTGVAFVPAVLIEDHVAVTPMEATKTEFIRVGNAIQQESVLNQPLSSKILGHGIHFKY</sequence>
<proteinExistence type="predicted"/>
<keyword evidence="2" id="KW-1185">Reference proteome</keyword>
<dbReference type="EMBL" id="JAPEIS010000005">
    <property type="protein sequence ID" value="KAJ8066668.1"/>
    <property type="molecule type" value="Genomic_DNA"/>
</dbReference>
<comment type="caution">
    <text evidence="1">The sequence shown here is derived from an EMBL/GenBank/DDBJ whole genome shotgun (WGS) entry which is preliminary data.</text>
</comment>
<dbReference type="AlphaFoldDB" id="A0A9X0AQM9"/>
<accession>A0A9X0AQM9</accession>